<dbReference type="OMA" id="NEMEWRG"/>
<sequence>MNKLSCSGSGKNQAIWAEEALKTLQSQMQKLQSQIRYSTKYSDSTYDYRHVFLPPTLARMVPNQHLLSEGEWRNLGIQQSLGWEHYMKHNPEPHILLFRRPNYDMDTS</sequence>
<accession>H2Y9S7</accession>
<dbReference type="PRINTS" id="PR00296">
    <property type="entry name" value="CYCLINKINASE"/>
</dbReference>
<organism evidence="7 8">
    <name type="scientific">Ciona savignyi</name>
    <name type="common">Pacific transparent sea squirt</name>
    <dbReference type="NCBI Taxonomy" id="51511"/>
    <lineage>
        <taxon>Eukaryota</taxon>
        <taxon>Metazoa</taxon>
        <taxon>Chordata</taxon>
        <taxon>Tunicata</taxon>
        <taxon>Ascidiacea</taxon>
        <taxon>Phlebobranchia</taxon>
        <taxon>Cionidae</taxon>
        <taxon>Ciona</taxon>
    </lineage>
</organism>
<dbReference type="InterPro" id="IPR000789">
    <property type="entry name" value="Cyclin-dep_kinase_reg-sub"/>
</dbReference>
<dbReference type="HOGENOM" id="CLU_140546_1_1_1"/>
<comment type="similarity">
    <text evidence="2 6">Belongs to the CKS family.</text>
</comment>
<evidence type="ECO:0000256" key="5">
    <source>
        <dbReference type="ARBA" id="ARBA00023306"/>
    </source>
</evidence>
<proteinExistence type="inferred from homology"/>
<dbReference type="AlphaFoldDB" id="H2Y9S7"/>
<reference evidence="7" key="3">
    <citation type="submission" date="2025-09" db="UniProtKB">
        <authorList>
            <consortium name="Ensembl"/>
        </authorList>
    </citation>
    <scope>IDENTIFICATION</scope>
</reference>
<dbReference type="InterPro" id="IPR036858">
    <property type="entry name" value="Cyclin-dep_kinase_reg-sub_sf"/>
</dbReference>
<dbReference type="InParanoid" id="H2Y9S7"/>
<evidence type="ECO:0000256" key="1">
    <source>
        <dbReference type="ARBA" id="ARBA00002449"/>
    </source>
</evidence>
<dbReference type="Ensembl" id="ENSCSAVT00000002112.1">
    <property type="protein sequence ID" value="ENSCSAVP00000002075.1"/>
    <property type="gene ID" value="ENSCSAVG00000001219.1"/>
</dbReference>
<dbReference type="FunFam" id="3.30.170.10:FF:000001">
    <property type="entry name" value="Cyclin-dependent kinases regulatory subunit"/>
    <property type="match status" value="1"/>
</dbReference>
<dbReference type="GO" id="GO:0051301">
    <property type="term" value="P:cell division"/>
    <property type="evidence" value="ECO:0007669"/>
    <property type="project" value="UniProtKB-UniRule"/>
</dbReference>
<dbReference type="SUPFAM" id="SSF55637">
    <property type="entry name" value="Cell cycle regulatory proteins"/>
    <property type="match status" value="1"/>
</dbReference>
<evidence type="ECO:0000256" key="2">
    <source>
        <dbReference type="ARBA" id="ARBA00007782"/>
    </source>
</evidence>
<keyword evidence="4 6" id="KW-0132">Cell division</keyword>
<dbReference type="eggNOG" id="KOG3484">
    <property type="taxonomic scope" value="Eukaryota"/>
</dbReference>
<keyword evidence="5 6" id="KW-0131">Cell cycle</keyword>
<dbReference type="Gene3D" id="3.30.170.10">
    <property type="entry name" value="Cyclin-dependent kinase, regulatory subunit"/>
    <property type="match status" value="1"/>
</dbReference>
<dbReference type="GO" id="GO:0016538">
    <property type="term" value="F:cyclin-dependent protein serine/threonine kinase regulator activity"/>
    <property type="evidence" value="ECO:0007669"/>
    <property type="project" value="InterPro"/>
</dbReference>
<evidence type="ECO:0000256" key="6">
    <source>
        <dbReference type="RuleBase" id="RU311113"/>
    </source>
</evidence>
<name>H2Y9S7_CIOSA</name>
<comment type="subunit">
    <text evidence="3">Forms a homohexamer that can probably bind six kinase subunits.</text>
</comment>
<dbReference type="GeneTree" id="ENSGT00950000182971"/>
<evidence type="ECO:0000313" key="7">
    <source>
        <dbReference type="Ensembl" id="ENSCSAVP00000002075.1"/>
    </source>
</evidence>
<dbReference type="PROSITE" id="PS00945">
    <property type="entry name" value="CKS_2"/>
    <property type="match status" value="1"/>
</dbReference>
<dbReference type="STRING" id="51511.ENSCSAVP00000002075"/>
<dbReference type="PANTHER" id="PTHR23415">
    <property type="entry name" value="CYCLIN-DEPENDENT KINASES REGULATORY SUBUNIT/60S RIBOSOME SUBUNIT BIOGENESIS PROTEIN NIP7"/>
    <property type="match status" value="1"/>
</dbReference>
<protein>
    <recommendedName>
        <fullName evidence="6">Cyclin-dependent kinases regulatory subunit</fullName>
    </recommendedName>
</protein>
<reference evidence="7" key="2">
    <citation type="submission" date="2025-08" db="UniProtKB">
        <authorList>
            <consortium name="Ensembl"/>
        </authorList>
    </citation>
    <scope>IDENTIFICATION</scope>
</reference>
<keyword evidence="8" id="KW-1185">Reference proteome</keyword>
<dbReference type="SMART" id="SM01084">
    <property type="entry name" value="CKS"/>
    <property type="match status" value="1"/>
</dbReference>
<dbReference type="Pfam" id="PF01111">
    <property type="entry name" value="CKS"/>
    <property type="match status" value="1"/>
</dbReference>
<reference evidence="8" key="1">
    <citation type="submission" date="2003-08" db="EMBL/GenBank/DDBJ databases">
        <authorList>
            <person name="Birren B."/>
            <person name="Nusbaum C."/>
            <person name="Abebe A."/>
            <person name="Abouelleil A."/>
            <person name="Adekoya E."/>
            <person name="Ait-zahra M."/>
            <person name="Allen N."/>
            <person name="Allen T."/>
            <person name="An P."/>
            <person name="Anderson M."/>
            <person name="Anderson S."/>
            <person name="Arachchi H."/>
            <person name="Armbruster J."/>
            <person name="Bachantsang P."/>
            <person name="Baldwin J."/>
            <person name="Barry A."/>
            <person name="Bayul T."/>
            <person name="Blitshsteyn B."/>
            <person name="Bloom T."/>
            <person name="Blye J."/>
            <person name="Boguslavskiy L."/>
            <person name="Borowsky M."/>
            <person name="Boukhgalter B."/>
            <person name="Brunache A."/>
            <person name="Butler J."/>
            <person name="Calixte N."/>
            <person name="Calvo S."/>
            <person name="Camarata J."/>
            <person name="Campo K."/>
            <person name="Chang J."/>
            <person name="Cheshatsang Y."/>
            <person name="Citroen M."/>
            <person name="Collymore A."/>
            <person name="Considine T."/>
            <person name="Cook A."/>
            <person name="Cooke P."/>
            <person name="Corum B."/>
            <person name="Cuomo C."/>
            <person name="David R."/>
            <person name="Dawoe T."/>
            <person name="Degray S."/>
            <person name="Dodge S."/>
            <person name="Dooley K."/>
            <person name="Dorje P."/>
            <person name="Dorjee K."/>
            <person name="Dorris L."/>
            <person name="Duffey N."/>
            <person name="Dupes A."/>
            <person name="Elkins T."/>
            <person name="Engels R."/>
            <person name="Erickson J."/>
            <person name="Farina A."/>
            <person name="Faro S."/>
            <person name="Ferreira P."/>
            <person name="Fischer H."/>
            <person name="Fitzgerald M."/>
            <person name="Foley K."/>
            <person name="Gage D."/>
            <person name="Galagan J."/>
            <person name="Gearin G."/>
            <person name="Gnerre S."/>
            <person name="Gnirke A."/>
            <person name="Goyette A."/>
            <person name="Graham J."/>
            <person name="Grandbois E."/>
            <person name="Gyaltsen K."/>
            <person name="Hafez N."/>
            <person name="Hagopian D."/>
            <person name="Hagos B."/>
            <person name="Hall J."/>
            <person name="Hatcher B."/>
            <person name="Heller A."/>
            <person name="Higgins H."/>
            <person name="Honan T."/>
            <person name="Horn A."/>
            <person name="Houde N."/>
            <person name="Hughes L."/>
            <person name="Hulme W."/>
            <person name="Husby E."/>
            <person name="Iliev I."/>
            <person name="Jaffe D."/>
            <person name="Jones C."/>
            <person name="Kamal M."/>
            <person name="Kamat A."/>
            <person name="Kamvysselis M."/>
            <person name="Karlsson E."/>
            <person name="Kells C."/>
            <person name="Kieu A."/>
            <person name="Kisner P."/>
            <person name="Kodira C."/>
            <person name="Kulbokas E."/>
            <person name="Labutti K."/>
            <person name="Lama D."/>
            <person name="Landers T."/>
            <person name="Leger J."/>
            <person name="Levine S."/>
            <person name="Lewis D."/>
            <person name="Lewis T."/>
            <person name="Lindblad-toh K."/>
            <person name="Liu X."/>
            <person name="Lokyitsang T."/>
            <person name="Lokyitsang Y."/>
            <person name="Lucien O."/>
            <person name="Lui A."/>
            <person name="Ma L.J."/>
            <person name="Mabbitt R."/>
            <person name="Macdonald J."/>
            <person name="Maclean C."/>
            <person name="Major J."/>
            <person name="Manning J."/>
            <person name="Marabella R."/>
            <person name="Maru K."/>
            <person name="Matthews C."/>
            <person name="Mauceli E."/>
            <person name="Mccarthy M."/>
            <person name="Mcdonough S."/>
            <person name="Mcghee T."/>
            <person name="Meldrim J."/>
            <person name="Meneus L."/>
            <person name="Mesirov J."/>
            <person name="Mihalev A."/>
            <person name="Mihova T."/>
            <person name="Mikkelsen T."/>
            <person name="Mlenga V."/>
            <person name="Moru K."/>
            <person name="Mozes J."/>
            <person name="Mulrain L."/>
            <person name="Munson G."/>
            <person name="Naylor J."/>
            <person name="Newes C."/>
            <person name="Nguyen C."/>
            <person name="Nguyen N."/>
            <person name="Nguyen T."/>
            <person name="Nicol R."/>
            <person name="Nielsen C."/>
            <person name="Nizzari M."/>
            <person name="Norbu C."/>
            <person name="Norbu N."/>
            <person name="O'donnell P."/>
            <person name="Okoawo O."/>
            <person name="O'leary S."/>
            <person name="Omotosho B."/>
            <person name="O'neill K."/>
            <person name="Osman S."/>
            <person name="Parker S."/>
            <person name="Perrin D."/>
            <person name="Phunkhang P."/>
            <person name="Piqani B."/>
            <person name="Purcell S."/>
            <person name="Rachupka T."/>
            <person name="Ramasamy U."/>
            <person name="Rameau R."/>
            <person name="Ray V."/>
            <person name="Raymond C."/>
            <person name="Retta R."/>
            <person name="Richardson S."/>
            <person name="Rise C."/>
            <person name="Rodriguez J."/>
            <person name="Rogers J."/>
            <person name="Rogov P."/>
            <person name="Rutman M."/>
            <person name="Schupbach R."/>
            <person name="Seaman C."/>
            <person name="Settipalli S."/>
            <person name="Sharpe T."/>
            <person name="Sheridan J."/>
            <person name="Sherpa N."/>
            <person name="Shi J."/>
            <person name="Smirnov S."/>
            <person name="Smith C."/>
            <person name="Sougnez C."/>
            <person name="Spencer B."/>
            <person name="Stalker J."/>
            <person name="Stange-thomann N."/>
            <person name="Stavropoulos S."/>
            <person name="Stetson K."/>
            <person name="Stone C."/>
            <person name="Stone S."/>
            <person name="Stubbs M."/>
            <person name="Talamas J."/>
            <person name="Tchuinga P."/>
            <person name="Tenzing P."/>
            <person name="Tesfaye S."/>
            <person name="Theodore J."/>
            <person name="Thoulutsang Y."/>
            <person name="Topham K."/>
            <person name="Towey S."/>
            <person name="Tsamla T."/>
            <person name="Tsomo N."/>
            <person name="Vallee D."/>
            <person name="Vassiliev H."/>
            <person name="Venkataraman V."/>
            <person name="Vinson J."/>
            <person name="Vo A."/>
            <person name="Wade C."/>
            <person name="Wang S."/>
            <person name="Wangchuk T."/>
            <person name="Wangdi T."/>
            <person name="Whittaker C."/>
            <person name="Wilkinson J."/>
            <person name="Wu Y."/>
            <person name="Wyman D."/>
            <person name="Yadav S."/>
            <person name="Yang S."/>
            <person name="Yang X."/>
            <person name="Yeager S."/>
            <person name="Yee E."/>
            <person name="Young G."/>
            <person name="Zainoun J."/>
            <person name="Zembeck L."/>
            <person name="Zimmer A."/>
            <person name="Zody M."/>
            <person name="Lander E."/>
        </authorList>
    </citation>
    <scope>NUCLEOTIDE SEQUENCE [LARGE SCALE GENOMIC DNA]</scope>
</reference>
<evidence type="ECO:0000256" key="4">
    <source>
        <dbReference type="ARBA" id="ARBA00022618"/>
    </source>
</evidence>
<evidence type="ECO:0000313" key="8">
    <source>
        <dbReference type="Proteomes" id="UP000007875"/>
    </source>
</evidence>
<dbReference type="Proteomes" id="UP000007875">
    <property type="component" value="Unassembled WGS sequence"/>
</dbReference>
<evidence type="ECO:0000256" key="3">
    <source>
        <dbReference type="ARBA" id="ARBA00011253"/>
    </source>
</evidence>
<comment type="function">
    <text evidence="1 6">Binds to the catalytic subunit of the cyclin dependent kinases and is essential for their biological function.</text>
</comment>
<dbReference type="FunCoup" id="H2Y9S7">
    <property type="interactions" value="20"/>
</dbReference>